<feature type="transmembrane region" description="Helical" evidence="1">
    <location>
        <begin position="331"/>
        <end position="348"/>
    </location>
</feature>
<dbReference type="Proteomes" id="UP000521872">
    <property type="component" value="Unassembled WGS sequence"/>
</dbReference>
<sequence length="504" mass="57044">MIPYTVSRSSTVVQLPADEYPPALKDGCFSPVKQQSFLADKNWTLCVHPQGWVYFYNPSLKVVTDQDIRRPEILAIIEASYAGYPLSDLSEGMEVHLHVQSLKDLQKPQESRDKYSMQTYNLTINHKYCIASSDPLEVTDASALLLGPHRLNRCRRLYWNFLWNHPAHVETPPRAIDDATDALTWFYTDNLISGAKSTVPFSKIECEELSRVIRGLTATSNERSIARTVFLAWLLREVCSYRDAENWGQLTQRESQAARKQKSTPAYTSTQPLSPVAMVVINFIINVLFFGIPHTYRAHVKITSEYRGRLSNVQKTWENYIDRLVREYSHFLLISTVLLSATVGFLAVPDIPEAAQVSATISTFASLGSIIVGVFSIWRHQANTTTADSFTYMHNVQHGPLGLYGHSILLSLPPTLLVWAILTFTLSVVIFVLHGLAETGTWEAASIWAVVGIFIVLLLAVVLALYTFSIIWKFQRRTASMWYRFTSFWTLNTKRKPIPGSDKV</sequence>
<feature type="transmembrane region" description="Helical" evidence="1">
    <location>
        <begin position="447"/>
        <end position="472"/>
    </location>
</feature>
<feature type="transmembrane region" description="Helical" evidence="1">
    <location>
        <begin position="273"/>
        <end position="292"/>
    </location>
</feature>
<comment type="caution">
    <text evidence="2">The sequence shown here is derived from an EMBL/GenBank/DDBJ whole genome shotgun (WGS) entry which is preliminary data.</text>
</comment>
<evidence type="ECO:0000313" key="3">
    <source>
        <dbReference type="Proteomes" id="UP000521872"/>
    </source>
</evidence>
<dbReference type="AlphaFoldDB" id="A0A8H4QZE6"/>
<feature type="transmembrane region" description="Helical" evidence="1">
    <location>
        <begin position="354"/>
        <end position="378"/>
    </location>
</feature>
<feature type="transmembrane region" description="Helical" evidence="1">
    <location>
        <begin position="416"/>
        <end position="435"/>
    </location>
</feature>
<accession>A0A8H4QZE6</accession>
<protein>
    <recommendedName>
        <fullName evidence="4">WW domain-containing protein</fullName>
    </recommendedName>
</protein>
<keyword evidence="3" id="KW-1185">Reference proteome</keyword>
<gene>
    <name evidence="2" type="ORF">D9613_005363</name>
</gene>
<evidence type="ECO:0000256" key="1">
    <source>
        <dbReference type="SAM" id="Phobius"/>
    </source>
</evidence>
<name>A0A8H4QZE6_9AGAR</name>
<organism evidence="2 3">
    <name type="scientific">Agrocybe pediades</name>
    <dbReference type="NCBI Taxonomy" id="84607"/>
    <lineage>
        <taxon>Eukaryota</taxon>
        <taxon>Fungi</taxon>
        <taxon>Dikarya</taxon>
        <taxon>Basidiomycota</taxon>
        <taxon>Agaricomycotina</taxon>
        <taxon>Agaricomycetes</taxon>
        <taxon>Agaricomycetidae</taxon>
        <taxon>Agaricales</taxon>
        <taxon>Agaricineae</taxon>
        <taxon>Strophariaceae</taxon>
        <taxon>Agrocybe</taxon>
    </lineage>
</organism>
<keyword evidence="1" id="KW-0812">Transmembrane</keyword>
<keyword evidence="1" id="KW-1133">Transmembrane helix</keyword>
<reference evidence="2 3" key="1">
    <citation type="submission" date="2019-12" db="EMBL/GenBank/DDBJ databases">
        <authorList>
            <person name="Floudas D."/>
            <person name="Bentzer J."/>
            <person name="Ahren D."/>
            <person name="Johansson T."/>
            <person name="Persson P."/>
            <person name="Tunlid A."/>
        </authorList>
    </citation>
    <scope>NUCLEOTIDE SEQUENCE [LARGE SCALE GENOMIC DNA]</scope>
    <source>
        <strain evidence="2 3">CBS 102.39</strain>
    </source>
</reference>
<keyword evidence="1" id="KW-0472">Membrane</keyword>
<evidence type="ECO:0008006" key="4">
    <source>
        <dbReference type="Google" id="ProtNLM"/>
    </source>
</evidence>
<proteinExistence type="predicted"/>
<evidence type="ECO:0000313" key="2">
    <source>
        <dbReference type="EMBL" id="KAF4619476.1"/>
    </source>
</evidence>
<dbReference type="EMBL" id="JAACJL010000016">
    <property type="protein sequence ID" value="KAF4619476.1"/>
    <property type="molecule type" value="Genomic_DNA"/>
</dbReference>